<protein>
    <submittedName>
        <fullName evidence="1">Uncharacterized protein</fullName>
    </submittedName>
</protein>
<reference evidence="1" key="1">
    <citation type="journal article" date="2015" name="Nature">
        <title>Complex archaea that bridge the gap between prokaryotes and eukaryotes.</title>
        <authorList>
            <person name="Spang A."/>
            <person name="Saw J.H."/>
            <person name="Jorgensen S.L."/>
            <person name="Zaremba-Niedzwiedzka K."/>
            <person name="Martijn J."/>
            <person name="Lind A.E."/>
            <person name="van Eijk R."/>
            <person name="Schleper C."/>
            <person name="Guy L."/>
            <person name="Ettema T.J."/>
        </authorList>
    </citation>
    <scope>NUCLEOTIDE SEQUENCE</scope>
</reference>
<organism evidence="1">
    <name type="scientific">marine sediment metagenome</name>
    <dbReference type="NCBI Taxonomy" id="412755"/>
    <lineage>
        <taxon>unclassified sequences</taxon>
        <taxon>metagenomes</taxon>
        <taxon>ecological metagenomes</taxon>
    </lineage>
</organism>
<dbReference type="EMBL" id="LAZR01015714">
    <property type="protein sequence ID" value="KKM07690.1"/>
    <property type="molecule type" value="Genomic_DNA"/>
</dbReference>
<name>A0A0F9H9D6_9ZZZZ</name>
<dbReference type="AlphaFoldDB" id="A0A0F9H9D6"/>
<proteinExistence type="predicted"/>
<evidence type="ECO:0000313" key="1">
    <source>
        <dbReference type="EMBL" id="KKM07690.1"/>
    </source>
</evidence>
<sequence length="112" mass="13255">MGKRYICKYLGINPAPLFNQNFFPFFQRYDGFLAYQQLFNLRTNNISNYPKRIISVFLQRGNLIIFDQTGAIIFFYTSPRKYFSVNDDPADTRWHTQRGILDISGFFPENCT</sequence>
<comment type="caution">
    <text evidence="1">The sequence shown here is derived from an EMBL/GenBank/DDBJ whole genome shotgun (WGS) entry which is preliminary data.</text>
</comment>
<gene>
    <name evidence="1" type="ORF">LCGC14_1731350</name>
</gene>
<accession>A0A0F9H9D6</accession>